<keyword evidence="4" id="KW-0804">Transcription</keyword>
<comment type="caution">
    <text evidence="7">The sequence shown here is derived from an EMBL/GenBank/DDBJ whole genome shotgun (WGS) entry which is preliminary data.</text>
</comment>
<dbReference type="Pfam" id="PF13411">
    <property type="entry name" value="MerR_1"/>
    <property type="match status" value="1"/>
</dbReference>
<evidence type="ECO:0000256" key="4">
    <source>
        <dbReference type="ARBA" id="ARBA00023163"/>
    </source>
</evidence>
<feature type="domain" description="HTH merR-type" evidence="6">
    <location>
        <begin position="1"/>
        <end position="78"/>
    </location>
</feature>
<dbReference type="InterPro" id="IPR000551">
    <property type="entry name" value="MerR-type_HTH_dom"/>
</dbReference>
<feature type="compositionally biased region" description="Basic and acidic residues" evidence="5">
    <location>
        <begin position="135"/>
        <end position="147"/>
    </location>
</feature>
<organism evidence="7 8">
    <name type="scientific">Sphingomonas insulae</name>
    <dbReference type="NCBI Taxonomy" id="424800"/>
    <lineage>
        <taxon>Bacteria</taxon>
        <taxon>Pseudomonadati</taxon>
        <taxon>Pseudomonadota</taxon>
        <taxon>Alphaproteobacteria</taxon>
        <taxon>Sphingomonadales</taxon>
        <taxon>Sphingomonadaceae</taxon>
        <taxon>Sphingomonas</taxon>
    </lineage>
</organism>
<dbReference type="SUPFAM" id="SSF46955">
    <property type="entry name" value="Putative DNA-binding domain"/>
    <property type="match status" value="1"/>
</dbReference>
<keyword evidence="1" id="KW-0678">Repressor</keyword>
<reference evidence="7 8" key="1">
    <citation type="journal article" date="2019" name="Int. J. Syst. Evol. Microbiol.">
        <title>The Global Catalogue of Microorganisms (GCM) 10K type strain sequencing project: providing services to taxonomists for standard genome sequencing and annotation.</title>
        <authorList>
            <consortium name="The Broad Institute Genomics Platform"/>
            <consortium name="The Broad Institute Genome Sequencing Center for Infectious Disease"/>
            <person name="Wu L."/>
            <person name="Ma J."/>
        </authorList>
    </citation>
    <scope>NUCLEOTIDE SEQUENCE [LARGE SCALE GENOMIC DNA]</scope>
    <source>
        <strain evidence="7 8">JCM 14603</strain>
    </source>
</reference>
<evidence type="ECO:0000256" key="1">
    <source>
        <dbReference type="ARBA" id="ARBA00022491"/>
    </source>
</evidence>
<dbReference type="InterPro" id="IPR009061">
    <property type="entry name" value="DNA-bd_dom_put_sf"/>
</dbReference>
<evidence type="ECO:0000256" key="3">
    <source>
        <dbReference type="ARBA" id="ARBA00023125"/>
    </source>
</evidence>
<evidence type="ECO:0000256" key="2">
    <source>
        <dbReference type="ARBA" id="ARBA00023015"/>
    </source>
</evidence>
<feature type="region of interest" description="Disordered" evidence="5">
    <location>
        <begin position="122"/>
        <end position="147"/>
    </location>
</feature>
<dbReference type="EMBL" id="BAAAES010000011">
    <property type="protein sequence ID" value="GAA0675807.1"/>
    <property type="molecule type" value="Genomic_DNA"/>
</dbReference>
<evidence type="ECO:0000256" key="5">
    <source>
        <dbReference type="SAM" id="MobiDB-lite"/>
    </source>
</evidence>
<dbReference type="SMART" id="SM00422">
    <property type="entry name" value="HTH_MERR"/>
    <property type="match status" value="1"/>
</dbReference>
<dbReference type="PROSITE" id="PS50937">
    <property type="entry name" value="HTH_MERR_2"/>
    <property type="match status" value="1"/>
</dbReference>
<dbReference type="InterPro" id="IPR047057">
    <property type="entry name" value="MerR_fam"/>
</dbReference>
<dbReference type="Gene3D" id="1.10.1660.10">
    <property type="match status" value="1"/>
</dbReference>
<name>A0ABN1HZP1_9SPHN</name>
<evidence type="ECO:0000313" key="7">
    <source>
        <dbReference type="EMBL" id="GAA0675807.1"/>
    </source>
</evidence>
<evidence type="ECO:0000313" key="8">
    <source>
        <dbReference type="Proteomes" id="UP001500238"/>
    </source>
</evidence>
<accession>A0ABN1HZP1</accession>
<proteinExistence type="predicted"/>
<sequence>MLADMTISGLARAGGVGVETIRYYQRRGLLSAPPANSGPGSRGAVRRYGAADVRQLSFIRSAKAAGFSLDEVAELLRLDGEQDRPAVRALARQRLAQLDGLLSELGAARAWLAQLEDDCSTGTAGPCPILSAFGDTRRRPSDGPTDR</sequence>
<evidence type="ECO:0000259" key="6">
    <source>
        <dbReference type="PROSITE" id="PS50937"/>
    </source>
</evidence>
<keyword evidence="8" id="KW-1185">Reference proteome</keyword>
<keyword evidence="3" id="KW-0238">DNA-binding</keyword>
<dbReference type="Proteomes" id="UP001500238">
    <property type="component" value="Unassembled WGS sequence"/>
</dbReference>
<dbReference type="PRINTS" id="PR00040">
    <property type="entry name" value="HTHMERR"/>
</dbReference>
<protein>
    <submittedName>
        <fullName evidence="7">MerR family transcriptional regulator</fullName>
    </submittedName>
</protein>
<gene>
    <name evidence="7" type="ORF">GCM10009102_30200</name>
</gene>
<dbReference type="PANTHER" id="PTHR30204">
    <property type="entry name" value="REDOX-CYCLING DRUG-SENSING TRANSCRIPTIONAL ACTIVATOR SOXR"/>
    <property type="match status" value="1"/>
</dbReference>
<keyword evidence="2" id="KW-0805">Transcription regulation</keyword>
<dbReference type="PANTHER" id="PTHR30204:SF69">
    <property type="entry name" value="MERR-FAMILY TRANSCRIPTIONAL REGULATOR"/>
    <property type="match status" value="1"/>
</dbReference>